<keyword evidence="4" id="KW-0378">Hydrolase</keyword>
<dbReference type="InterPro" id="IPR037189">
    <property type="entry name" value="HBS1-like_N_sf"/>
</dbReference>
<reference evidence="7 8" key="1">
    <citation type="submission" date="2014-04" db="EMBL/GenBank/DDBJ databases">
        <authorList>
            <consortium name="DOE Joint Genome Institute"/>
            <person name="Kuo A."/>
            <person name="Kohler A."/>
            <person name="Costa M.D."/>
            <person name="Nagy L.G."/>
            <person name="Floudas D."/>
            <person name="Copeland A."/>
            <person name="Barry K.W."/>
            <person name="Cichocki N."/>
            <person name="Veneault-Fourrey C."/>
            <person name="LaButti K."/>
            <person name="Lindquist E.A."/>
            <person name="Lipzen A."/>
            <person name="Lundell T."/>
            <person name="Morin E."/>
            <person name="Murat C."/>
            <person name="Sun H."/>
            <person name="Tunlid A."/>
            <person name="Henrissat B."/>
            <person name="Grigoriev I.V."/>
            <person name="Hibbett D.S."/>
            <person name="Martin F."/>
            <person name="Nordberg H.P."/>
            <person name="Cantor M.N."/>
            <person name="Hua S.X."/>
        </authorList>
    </citation>
    <scope>NUCLEOTIDE SEQUENCE [LARGE SCALE GENOMIC DNA]</scope>
    <source>
        <strain evidence="7 8">Marx 270</strain>
    </source>
</reference>
<proteinExistence type="predicted"/>
<comment type="subcellular location">
    <subcellularLocation>
        <location evidence="1">Cytoplasm</location>
    </subcellularLocation>
</comment>
<evidence type="ECO:0000313" key="8">
    <source>
        <dbReference type="Proteomes" id="UP000054217"/>
    </source>
</evidence>
<organism evidence="7 8">
    <name type="scientific">Pisolithus tinctorius Marx 270</name>
    <dbReference type="NCBI Taxonomy" id="870435"/>
    <lineage>
        <taxon>Eukaryota</taxon>
        <taxon>Fungi</taxon>
        <taxon>Dikarya</taxon>
        <taxon>Basidiomycota</taxon>
        <taxon>Agaricomycotina</taxon>
        <taxon>Agaricomycetes</taxon>
        <taxon>Agaricomycetidae</taxon>
        <taxon>Boletales</taxon>
        <taxon>Sclerodermatineae</taxon>
        <taxon>Pisolithaceae</taxon>
        <taxon>Pisolithus</taxon>
    </lineage>
</organism>
<dbReference type="AlphaFoldDB" id="A0A0C3JDD8"/>
<dbReference type="STRING" id="870435.A0A0C3JDD8"/>
<evidence type="ECO:0000259" key="6">
    <source>
        <dbReference type="Pfam" id="PF08938"/>
    </source>
</evidence>
<dbReference type="GO" id="GO:0016787">
    <property type="term" value="F:hydrolase activity"/>
    <property type="evidence" value="ECO:0007669"/>
    <property type="project" value="UniProtKB-KW"/>
</dbReference>
<feature type="domain" description="HBS1-like protein N-terminal" evidence="6">
    <location>
        <begin position="14"/>
        <end position="83"/>
    </location>
</feature>
<evidence type="ECO:0000256" key="2">
    <source>
        <dbReference type="ARBA" id="ARBA00022490"/>
    </source>
</evidence>
<evidence type="ECO:0000256" key="1">
    <source>
        <dbReference type="ARBA" id="ARBA00004496"/>
    </source>
</evidence>
<keyword evidence="3" id="KW-0597">Phosphoprotein</keyword>
<dbReference type="SUPFAM" id="SSF109732">
    <property type="entry name" value="HBS1-like domain"/>
    <property type="match status" value="1"/>
</dbReference>
<accession>A0A0C3JDD8</accession>
<dbReference type="InterPro" id="IPR015033">
    <property type="entry name" value="HBS1-like_N"/>
</dbReference>
<evidence type="ECO:0000256" key="5">
    <source>
        <dbReference type="ARBA" id="ARBA00022917"/>
    </source>
</evidence>
<dbReference type="GO" id="GO:0006412">
    <property type="term" value="P:translation"/>
    <property type="evidence" value="ECO:0007669"/>
    <property type="project" value="UniProtKB-KW"/>
</dbReference>
<dbReference type="HOGENOM" id="CLU_154022_0_0_1"/>
<gene>
    <name evidence="7" type="ORF">M404DRAFT_299794</name>
</gene>
<sequence>MSRHRLVRNINIQDELDDNALSDGGDEVTDEQYAQLESGLAHVRAVMGDEATSALDDVVIKDALWESYFDIEKAVGWLYEEQERRIAAQERKGFPPF</sequence>
<evidence type="ECO:0000256" key="4">
    <source>
        <dbReference type="ARBA" id="ARBA00022801"/>
    </source>
</evidence>
<dbReference type="EMBL" id="KN832062">
    <property type="protein sequence ID" value="KIN95681.1"/>
    <property type="molecule type" value="Genomic_DNA"/>
</dbReference>
<keyword evidence="2" id="KW-0963">Cytoplasm</keyword>
<dbReference type="OrthoDB" id="342024at2759"/>
<dbReference type="Pfam" id="PF08938">
    <property type="entry name" value="HBS1_N"/>
    <property type="match status" value="1"/>
</dbReference>
<evidence type="ECO:0000256" key="3">
    <source>
        <dbReference type="ARBA" id="ARBA00022553"/>
    </source>
</evidence>
<dbReference type="InParanoid" id="A0A0C3JDD8"/>
<keyword evidence="5" id="KW-0648">Protein biosynthesis</keyword>
<dbReference type="GO" id="GO:0005737">
    <property type="term" value="C:cytoplasm"/>
    <property type="evidence" value="ECO:0007669"/>
    <property type="project" value="UniProtKB-SubCell"/>
</dbReference>
<name>A0A0C3JDD8_PISTI</name>
<reference evidence="8" key="2">
    <citation type="submission" date="2015-01" db="EMBL/GenBank/DDBJ databases">
        <title>Evolutionary Origins and Diversification of the Mycorrhizal Mutualists.</title>
        <authorList>
            <consortium name="DOE Joint Genome Institute"/>
            <consortium name="Mycorrhizal Genomics Consortium"/>
            <person name="Kohler A."/>
            <person name="Kuo A."/>
            <person name="Nagy L.G."/>
            <person name="Floudas D."/>
            <person name="Copeland A."/>
            <person name="Barry K.W."/>
            <person name="Cichocki N."/>
            <person name="Veneault-Fourrey C."/>
            <person name="LaButti K."/>
            <person name="Lindquist E.A."/>
            <person name="Lipzen A."/>
            <person name="Lundell T."/>
            <person name="Morin E."/>
            <person name="Murat C."/>
            <person name="Riley R."/>
            <person name="Ohm R."/>
            <person name="Sun H."/>
            <person name="Tunlid A."/>
            <person name="Henrissat B."/>
            <person name="Grigoriev I.V."/>
            <person name="Hibbett D.S."/>
            <person name="Martin F."/>
        </authorList>
    </citation>
    <scope>NUCLEOTIDE SEQUENCE [LARGE SCALE GENOMIC DNA]</scope>
    <source>
        <strain evidence="8">Marx 270</strain>
    </source>
</reference>
<protein>
    <recommendedName>
        <fullName evidence="6">HBS1-like protein N-terminal domain-containing protein</fullName>
    </recommendedName>
</protein>
<evidence type="ECO:0000313" key="7">
    <source>
        <dbReference type="EMBL" id="KIN95681.1"/>
    </source>
</evidence>
<dbReference type="Proteomes" id="UP000054217">
    <property type="component" value="Unassembled WGS sequence"/>
</dbReference>
<keyword evidence="8" id="KW-1185">Reference proteome</keyword>